<dbReference type="Proteomes" id="UP001597532">
    <property type="component" value="Unassembled WGS sequence"/>
</dbReference>
<keyword evidence="4" id="KW-1185">Reference proteome</keyword>
<dbReference type="Pfam" id="PF01553">
    <property type="entry name" value="Acyltransferase"/>
    <property type="match status" value="1"/>
</dbReference>
<feature type="domain" description="Phospholipid/glycerol acyltransferase" evidence="2">
    <location>
        <begin position="38"/>
        <end position="165"/>
    </location>
</feature>
<keyword evidence="3" id="KW-0808">Transferase</keyword>
<dbReference type="InterPro" id="IPR052744">
    <property type="entry name" value="GPAT/DAPAT"/>
</dbReference>
<protein>
    <submittedName>
        <fullName evidence="3">Lysophospholipid acyltransferase family protein</fullName>
        <ecNumber evidence="3">2.3.1.-</ecNumber>
    </submittedName>
</protein>
<dbReference type="SUPFAM" id="SSF69593">
    <property type="entry name" value="Glycerol-3-phosphate (1)-acyltransferase"/>
    <property type="match status" value="1"/>
</dbReference>
<feature type="transmembrane region" description="Helical" evidence="1">
    <location>
        <begin position="319"/>
        <end position="344"/>
    </location>
</feature>
<name>A0ABW5VJI5_9FLAO</name>
<sequence>MRKLGYFLIRLWIRSSLWIYFSKISINGLGNIPKDKPLLFLANHQNALLDALLVAAHGPRKIYFLTRSDVFKNPILKRIFEFLQMIPIYRIRDGKESLKENAAVFDRCSKLLQKGEAILIFPEGNHSLKRRVRPLSKGFTRFLFAALEDNPLLDIRLVPVGMNYVDAAAFPDLVSVCYGKDIRVLDFYDREALVHSVNGLKKEVHQKLSKLTTHIENVKDHDEIVAKLKGQGIDFSCPETANQFLKHECQLSDTLYPQGEISMGYGVLKALIALVNFPIILIWSMVIRPKVKELEFLSTVRFMVFLLFFPGYYLLLTLILWYFTGIALALSIGGIHLLLNLLLIKLLGASISGRP</sequence>
<comment type="caution">
    <text evidence="3">The sequence shown here is derived from an EMBL/GenBank/DDBJ whole genome shotgun (WGS) entry which is preliminary data.</text>
</comment>
<feature type="transmembrane region" description="Helical" evidence="1">
    <location>
        <begin position="294"/>
        <end position="313"/>
    </location>
</feature>
<dbReference type="EMBL" id="JBHUOK010000033">
    <property type="protein sequence ID" value="MFD2791460.1"/>
    <property type="molecule type" value="Genomic_DNA"/>
</dbReference>
<evidence type="ECO:0000313" key="3">
    <source>
        <dbReference type="EMBL" id="MFD2791460.1"/>
    </source>
</evidence>
<proteinExistence type="predicted"/>
<accession>A0ABW5VJI5</accession>
<keyword evidence="1" id="KW-0472">Membrane</keyword>
<keyword evidence="1" id="KW-1133">Transmembrane helix</keyword>
<evidence type="ECO:0000256" key="1">
    <source>
        <dbReference type="SAM" id="Phobius"/>
    </source>
</evidence>
<evidence type="ECO:0000313" key="4">
    <source>
        <dbReference type="Proteomes" id="UP001597532"/>
    </source>
</evidence>
<dbReference type="PANTHER" id="PTHR31605">
    <property type="entry name" value="GLYCEROL-3-PHOSPHATE O-ACYLTRANSFERASE 1"/>
    <property type="match status" value="1"/>
</dbReference>
<feature type="transmembrane region" description="Helical" evidence="1">
    <location>
        <begin position="263"/>
        <end position="287"/>
    </location>
</feature>
<dbReference type="PANTHER" id="PTHR31605:SF0">
    <property type="entry name" value="GLYCEROL-3-PHOSPHATE O-ACYLTRANSFERASE 1"/>
    <property type="match status" value="1"/>
</dbReference>
<dbReference type="EC" id="2.3.1.-" evidence="3"/>
<dbReference type="CDD" id="cd07992">
    <property type="entry name" value="LPLAT_AAK14816-like"/>
    <property type="match status" value="1"/>
</dbReference>
<dbReference type="InterPro" id="IPR002123">
    <property type="entry name" value="Plipid/glycerol_acylTrfase"/>
</dbReference>
<evidence type="ECO:0000259" key="2">
    <source>
        <dbReference type="SMART" id="SM00563"/>
    </source>
</evidence>
<dbReference type="SMART" id="SM00563">
    <property type="entry name" value="PlsC"/>
    <property type="match status" value="1"/>
</dbReference>
<dbReference type="RefSeq" id="WP_251808335.1">
    <property type="nucleotide sequence ID" value="NZ_CP166679.1"/>
</dbReference>
<dbReference type="GO" id="GO:0016746">
    <property type="term" value="F:acyltransferase activity"/>
    <property type="evidence" value="ECO:0007669"/>
    <property type="project" value="UniProtKB-KW"/>
</dbReference>
<gene>
    <name evidence="3" type="ORF">ACFS1K_16930</name>
</gene>
<keyword evidence="3" id="KW-0012">Acyltransferase</keyword>
<keyword evidence="1" id="KW-0812">Transmembrane</keyword>
<organism evidence="3 4">
    <name type="scientific">Arenibacter antarcticus</name>
    <dbReference type="NCBI Taxonomy" id="2040469"/>
    <lineage>
        <taxon>Bacteria</taxon>
        <taxon>Pseudomonadati</taxon>
        <taxon>Bacteroidota</taxon>
        <taxon>Flavobacteriia</taxon>
        <taxon>Flavobacteriales</taxon>
        <taxon>Flavobacteriaceae</taxon>
        <taxon>Arenibacter</taxon>
    </lineage>
</organism>
<reference evidence="4" key="1">
    <citation type="journal article" date="2019" name="Int. J. Syst. Evol. Microbiol.">
        <title>The Global Catalogue of Microorganisms (GCM) 10K type strain sequencing project: providing services to taxonomists for standard genome sequencing and annotation.</title>
        <authorList>
            <consortium name="The Broad Institute Genomics Platform"/>
            <consortium name="The Broad Institute Genome Sequencing Center for Infectious Disease"/>
            <person name="Wu L."/>
            <person name="Ma J."/>
        </authorList>
    </citation>
    <scope>NUCLEOTIDE SEQUENCE [LARGE SCALE GENOMIC DNA]</scope>
    <source>
        <strain evidence="4">KCTC 52924</strain>
    </source>
</reference>